<name>A0ABN8Z5K5_RANTA</name>
<keyword evidence="3" id="KW-1185">Reference proteome</keyword>
<keyword evidence="1" id="KW-0472">Membrane</keyword>
<feature type="transmembrane region" description="Helical" evidence="1">
    <location>
        <begin position="12"/>
        <end position="35"/>
    </location>
</feature>
<dbReference type="Proteomes" id="UP001176941">
    <property type="component" value="Chromosome 28"/>
</dbReference>
<feature type="transmembrane region" description="Helical" evidence="1">
    <location>
        <begin position="41"/>
        <end position="65"/>
    </location>
</feature>
<organism evidence="2 3">
    <name type="scientific">Rangifer tarandus platyrhynchus</name>
    <name type="common">Svalbard reindeer</name>
    <dbReference type="NCBI Taxonomy" id="3082113"/>
    <lineage>
        <taxon>Eukaryota</taxon>
        <taxon>Metazoa</taxon>
        <taxon>Chordata</taxon>
        <taxon>Craniata</taxon>
        <taxon>Vertebrata</taxon>
        <taxon>Euteleostomi</taxon>
        <taxon>Mammalia</taxon>
        <taxon>Eutheria</taxon>
        <taxon>Laurasiatheria</taxon>
        <taxon>Artiodactyla</taxon>
        <taxon>Ruminantia</taxon>
        <taxon>Pecora</taxon>
        <taxon>Cervidae</taxon>
        <taxon>Odocoileinae</taxon>
        <taxon>Rangifer</taxon>
    </lineage>
</organism>
<protein>
    <submittedName>
        <fullName evidence="2">Uncharacterized protein</fullName>
    </submittedName>
</protein>
<evidence type="ECO:0000313" key="3">
    <source>
        <dbReference type="Proteomes" id="UP001176941"/>
    </source>
</evidence>
<dbReference type="EMBL" id="OX459964">
    <property type="protein sequence ID" value="CAI9168883.1"/>
    <property type="molecule type" value="Genomic_DNA"/>
</dbReference>
<reference evidence="2" key="1">
    <citation type="submission" date="2023-04" db="EMBL/GenBank/DDBJ databases">
        <authorList>
            <consortium name="ELIXIR-Norway"/>
        </authorList>
    </citation>
    <scope>NUCLEOTIDE SEQUENCE [LARGE SCALE GENOMIC DNA]</scope>
</reference>
<gene>
    <name evidence="2" type="ORF">MRATA1EN1_LOCUS17845</name>
</gene>
<keyword evidence="1" id="KW-0812">Transmembrane</keyword>
<sequence>MCNLSNIPSSSHLFVVLHLHRSALIFLFKFISLVITSRATWRSAVLFECENASALIWSIFSLHVVTKRKKKKEKKNRPFCTYACKLFQILEPFSGWGRGGREDR</sequence>
<proteinExistence type="predicted"/>
<evidence type="ECO:0000313" key="2">
    <source>
        <dbReference type="EMBL" id="CAI9168883.1"/>
    </source>
</evidence>
<keyword evidence="1" id="KW-1133">Transmembrane helix</keyword>
<evidence type="ECO:0000256" key="1">
    <source>
        <dbReference type="SAM" id="Phobius"/>
    </source>
</evidence>
<accession>A0ABN8Z5K5</accession>